<name>A0A2K2FRC4_9CLOT</name>
<dbReference type="PROSITE" id="PS50893">
    <property type="entry name" value="ABC_TRANSPORTER_2"/>
    <property type="match status" value="1"/>
</dbReference>
<evidence type="ECO:0000256" key="5">
    <source>
        <dbReference type="ARBA" id="ARBA00022989"/>
    </source>
</evidence>
<dbReference type="OrthoDB" id="9762778at2"/>
<dbReference type="PANTHER" id="PTHR43394">
    <property type="entry name" value="ATP-DEPENDENT PERMEASE MDL1, MITOCHONDRIAL"/>
    <property type="match status" value="1"/>
</dbReference>
<evidence type="ECO:0000313" key="10">
    <source>
        <dbReference type="EMBL" id="PNU01341.1"/>
    </source>
</evidence>
<feature type="transmembrane region" description="Helical" evidence="7">
    <location>
        <begin position="142"/>
        <end position="164"/>
    </location>
</feature>
<keyword evidence="3" id="KW-0547">Nucleotide-binding</keyword>
<evidence type="ECO:0000313" key="11">
    <source>
        <dbReference type="Proteomes" id="UP000236151"/>
    </source>
</evidence>
<protein>
    <recommendedName>
        <fullName evidence="12">ABC transporter ATP-binding protein</fullName>
    </recommendedName>
</protein>
<sequence>MRQNHTKLKAFIWTLKQSIKSAGFLLIAMAVISMFNSVMFPLSSILLRNMTDHVANIYATGVWKSDFVWMASLYVALFFLQNTIPFSNAFVYFRTQFALEKHFEGMFAFNIRHIPYIKFLDASFMQNYTLVHNNVLNICRGILDLIPLIFFSCFQLIFTLVIFIQNTPWLCFYLIIVFVVQYSVSKYIAKKKYLLSKEQIKEERYQTYYKTLLTSKEFARELRIFSAQNRLFKKWRHYYELLKEKRLHLALKDINYTALADLTGIVLEIATILILFLLALSGRISVGVFVMLYGLLGHVREQAGSISQRLSGIYTSMLYMQDFADFISEYEGIQKNSDSRPNVQETALPYGKFQTLTFENVSFCYPNSKQNALKNVSFTIKKGEIVSILGYNGSGKTTLSKIACGLLMPTEGTVHLNGKSAADDPWAYSRYFGIGFQDYAKISVSLKENIAIGCSEYINDNEKIHTAVENANLGPLVDKLPMGLDTLLGKDYDDFGTDLSGGEWQKVILARAYMGEPQVLILDEPTASIDPLEELNMLSNIRKIISGRTAILISHRIGFARLADRIIMIRDGRIIEQGSHDELLKKQGYYAELFEAQKNLYLERRAG</sequence>
<dbReference type="PROSITE" id="PS00211">
    <property type="entry name" value="ABC_TRANSPORTER_1"/>
    <property type="match status" value="1"/>
</dbReference>
<feature type="transmembrane region" description="Helical" evidence="7">
    <location>
        <begin position="272"/>
        <end position="296"/>
    </location>
</feature>
<keyword evidence="5 7" id="KW-1133">Transmembrane helix</keyword>
<evidence type="ECO:0000256" key="6">
    <source>
        <dbReference type="ARBA" id="ARBA00023136"/>
    </source>
</evidence>
<feature type="transmembrane region" description="Helical" evidence="7">
    <location>
        <begin position="170"/>
        <end position="189"/>
    </location>
</feature>
<evidence type="ECO:0008006" key="12">
    <source>
        <dbReference type="Google" id="ProtNLM"/>
    </source>
</evidence>
<dbReference type="GO" id="GO:0016887">
    <property type="term" value="F:ATP hydrolysis activity"/>
    <property type="evidence" value="ECO:0007669"/>
    <property type="project" value="InterPro"/>
</dbReference>
<keyword evidence="4" id="KW-0067">ATP-binding</keyword>
<keyword evidence="11" id="KW-1185">Reference proteome</keyword>
<dbReference type="Gene3D" id="1.20.1560.10">
    <property type="entry name" value="ABC transporter type 1, transmembrane domain"/>
    <property type="match status" value="1"/>
</dbReference>
<dbReference type="InterPro" id="IPR027417">
    <property type="entry name" value="P-loop_NTPase"/>
</dbReference>
<evidence type="ECO:0000256" key="3">
    <source>
        <dbReference type="ARBA" id="ARBA00022741"/>
    </source>
</evidence>
<evidence type="ECO:0000256" key="7">
    <source>
        <dbReference type="SAM" id="Phobius"/>
    </source>
</evidence>
<dbReference type="SMART" id="SM00382">
    <property type="entry name" value="AAA"/>
    <property type="match status" value="1"/>
</dbReference>
<dbReference type="InterPro" id="IPR039421">
    <property type="entry name" value="Type_1_exporter"/>
</dbReference>
<dbReference type="SUPFAM" id="SSF90123">
    <property type="entry name" value="ABC transporter transmembrane region"/>
    <property type="match status" value="1"/>
</dbReference>
<dbReference type="AlphaFoldDB" id="A0A2K2FRC4"/>
<feature type="domain" description="ABC transmembrane type-1" evidence="9">
    <location>
        <begin position="27"/>
        <end position="315"/>
    </location>
</feature>
<dbReference type="GO" id="GO:0015421">
    <property type="term" value="F:ABC-type oligopeptide transporter activity"/>
    <property type="evidence" value="ECO:0007669"/>
    <property type="project" value="TreeGrafter"/>
</dbReference>
<dbReference type="InterPro" id="IPR017871">
    <property type="entry name" value="ABC_transporter-like_CS"/>
</dbReference>
<dbReference type="GO" id="GO:0005524">
    <property type="term" value="F:ATP binding"/>
    <property type="evidence" value="ECO:0007669"/>
    <property type="project" value="UniProtKB-KW"/>
</dbReference>
<gene>
    <name evidence="10" type="ORF">CDQ84_01350</name>
</gene>
<evidence type="ECO:0000256" key="2">
    <source>
        <dbReference type="ARBA" id="ARBA00022692"/>
    </source>
</evidence>
<dbReference type="InterPro" id="IPR003439">
    <property type="entry name" value="ABC_transporter-like_ATP-bd"/>
</dbReference>
<dbReference type="KEGG" id="cthd:CDO33_04385"/>
<accession>A0A2K2FRC4</accession>
<keyword evidence="6 7" id="KW-0472">Membrane</keyword>
<evidence type="ECO:0000256" key="1">
    <source>
        <dbReference type="ARBA" id="ARBA00004651"/>
    </source>
</evidence>
<dbReference type="RefSeq" id="WP_103079921.1">
    <property type="nucleotide sequence ID" value="NZ_CP021850.1"/>
</dbReference>
<comment type="subcellular location">
    <subcellularLocation>
        <location evidence="1">Cell membrane</location>
        <topology evidence="1">Multi-pass membrane protein</topology>
    </subcellularLocation>
</comment>
<feature type="transmembrane region" description="Helical" evidence="7">
    <location>
        <begin position="21"/>
        <end position="47"/>
    </location>
</feature>
<dbReference type="Proteomes" id="UP000236151">
    <property type="component" value="Unassembled WGS sequence"/>
</dbReference>
<dbReference type="InterPro" id="IPR036640">
    <property type="entry name" value="ABC1_TM_sf"/>
</dbReference>
<dbReference type="InterPro" id="IPR011527">
    <property type="entry name" value="ABC1_TM_dom"/>
</dbReference>
<dbReference type="Pfam" id="PF00005">
    <property type="entry name" value="ABC_tran"/>
    <property type="match status" value="1"/>
</dbReference>
<dbReference type="Gene3D" id="3.40.50.300">
    <property type="entry name" value="P-loop containing nucleotide triphosphate hydrolases"/>
    <property type="match status" value="1"/>
</dbReference>
<dbReference type="EMBL" id="NIOJ01000002">
    <property type="protein sequence ID" value="PNU01341.1"/>
    <property type="molecule type" value="Genomic_DNA"/>
</dbReference>
<feature type="transmembrane region" description="Helical" evidence="7">
    <location>
        <begin position="67"/>
        <end position="93"/>
    </location>
</feature>
<evidence type="ECO:0000259" key="9">
    <source>
        <dbReference type="PROSITE" id="PS50929"/>
    </source>
</evidence>
<evidence type="ECO:0000259" key="8">
    <source>
        <dbReference type="PROSITE" id="PS50893"/>
    </source>
</evidence>
<reference evidence="10 11" key="1">
    <citation type="submission" date="2017-06" db="EMBL/GenBank/DDBJ databases">
        <title>Investigating the central metabolism of Clostridium thermosuccinogenes.</title>
        <authorList>
            <person name="Koendjbiharie J.G."/>
            <person name="van Kranenburg R."/>
        </authorList>
    </citation>
    <scope>NUCLEOTIDE SEQUENCE [LARGE SCALE GENOMIC DNA]</scope>
    <source>
        <strain evidence="10 11">DSM 5806</strain>
    </source>
</reference>
<organism evidence="10 11">
    <name type="scientific">Clostridium thermosuccinogenes</name>
    <dbReference type="NCBI Taxonomy" id="84032"/>
    <lineage>
        <taxon>Bacteria</taxon>
        <taxon>Bacillati</taxon>
        <taxon>Bacillota</taxon>
        <taxon>Clostridia</taxon>
        <taxon>Eubacteriales</taxon>
        <taxon>Clostridiaceae</taxon>
        <taxon>Clostridium</taxon>
    </lineage>
</organism>
<dbReference type="GO" id="GO:0005886">
    <property type="term" value="C:plasma membrane"/>
    <property type="evidence" value="ECO:0007669"/>
    <property type="project" value="UniProtKB-SubCell"/>
</dbReference>
<dbReference type="InterPro" id="IPR003593">
    <property type="entry name" value="AAA+_ATPase"/>
</dbReference>
<proteinExistence type="predicted"/>
<dbReference type="PROSITE" id="PS50929">
    <property type="entry name" value="ABC_TM1F"/>
    <property type="match status" value="1"/>
</dbReference>
<feature type="domain" description="ABC transporter" evidence="8">
    <location>
        <begin position="356"/>
        <end position="596"/>
    </location>
</feature>
<evidence type="ECO:0000256" key="4">
    <source>
        <dbReference type="ARBA" id="ARBA00022840"/>
    </source>
</evidence>
<dbReference type="PANTHER" id="PTHR43394:SF1">
    <property type="entry name" value="ATP-BINDING CASSETTE SUB-FAMILY B MEMBER 10, MITOCHONDRIAL"/>
    <property type="match status" value="1"/>
</dbReference>
<keyword evidence="2 7" id="KW-0812">Transmembrane</keyword>
<comment type="caution">
    <text evidence="10">The sequence shown here is derived from an EMBL/GenBank/DDBJ whole genome shotgun (WGS) entry which is preliminary data.</text>
</comment>
<dbReference type="SUPFAM" id="SSF52540">
    <property type="entry name" value="P-loop containing nucleoside triphosphate hydrolases"/>
    <property type="match status" value="1"/>
</dbReference>